<protein>
    <submittedName>
        <fullName evidence="5">ABC transporter related</fullName>
    </submittedName>
</protein>
<evidence type="ECO:0000313" key="6">
    <source>
        <dbReference type="Proteomes" id="UP000030700"/>
    </source>
</evidence>
<dbReference type="HOGENOM" id="CLU_000604_1_22_0"/>
<dbReference type="STRING" id="1499966.U14_03562"/>
<dbReference type="CDD" id="cd03293">
    <property type="entry name" value="ABC_NrtD_SsuB_transporters"/>
    <property type="match status" value="1"/>
</dbReference>
<dbReference type="SUPFAM" id="SSF52540">
    <property type="entry name" value="P-loop containing nucleoside triphosphate hydrolases"/>
    <property type="match status" value="1"/>
</dbReference>
<dbReference type="InterPro" id="IPR050166">
    <property type="entry name" value="ABC_transporter_ATP-bind"/>
</dbReference>
<dbReference type="InterPro" id="IPR017871">
    <property type="entry name" value="ABC_transporter-like_CS"/>
</dbReference>
<organism evidence="5">
    <name type="scientific">Candidatus Moduliflexus flocculans</name>
    <dbReference type="NCBI Taxonomy" id="1499966"/>
    <lineage>
        <taxon>Bacteria</taxon>
        <taxon>Candidatus Moduliflexota</taxon>
        <taxon>Candidatus Moduliflexia</taxon>
        <taxon>Candidatus Moduliflexales</taxon>
        <taxon>Candidatus Moduliflexaceae</taxon>
    </lineage>
</organism>
<dbReference type="GO" id="GO:0016887">
    <property type="term" value="F:ATP hydrolysis activity"/>
    <property type="evidence" value="ECO:0007669"/>
    <property type="project" value="InterPro"/>
</dbReference>
<dbReference type="SMART" id="SM00382">
    <property type="entry name" value="AAA"/>
    <property type="match status" value="1"/>
</dbReference>
<accession>A0A081BPJ5</accession>
<reference evidence="5" key="1">
    <citation type="journal article" date="2015" name="PeerJ">
        <title>First genomic representation of candidate bacterial phylum KSB3 points to enhanced environmental sensing as a trigger of wastewater bulking.</title>
        <authorList>
            <person name="Sekiguchi Y."/>
            <person name="Ohashi A."/>
            <person name="Parks D.H."/>
            <person name="Yamauchi T."/>
            <person name="Tyson G.W."/>
            <person name="Hugenholtz P."/>
        </authorList>
    </citation>
    <scope>NUCLEOTIDE SEQUENCE [LARGE SCALE GENOMIC DNA]</scope>
</reference>
<proteinExistence type="predicted"/>
<dbReference type="InterPro" id="IPR003593">
    <property type="entry name" value="AAA+_ATPase"/>
</dbReference>
<sequence length="267" mass="30315">MPYIQNERPIKILARQVSKIFSTTQGTFTALHDFNLEVHEGEFLCIVGPSGCGKSTFLRILAGLLAPTSGEIQILPGANPKKPLNNIVFQEYAIFPWKKVIDNVAFGLEMRGYSKKERHEIAHNWLERVGLRKFAFHYPYQLSGGMKQRVSIARALANDPEVLLMDEPLGALDAQTRNILQDELLHIWQAYRKTVVYITHGIEESVLLGDRIILMTAQPGTNKADIEVDIPRPRDLKTTSTARFAELSYQIWEALRDEVTRAMEAQR</sequence>
<dbReference type="Gene3D" id="3.40.50.300">
    <property type="entry name" value="P-loop containing nucleotide triphosphate hydrolases"/>
    <property type="match status" value="1"/>
</dbReference>
<dbReference type="PROSITE" id="PS50893">
    <property type="entry name" value="ABC_TRANSPORTER_2"/>
    <property type="match status" value="1"/>
</dbReference>
<keyword evidence="3" id="KW-0067">ATP-binding</keyword>
<name>A0A081BPJ5_9BACT</name>
<dbReference type="PANTHER" id="PTHR42788:SF13">
    <property type="entry name" value="ALIPHATIC SULFONATES IMPORT ATP-BINDING PROTEIN SSUB"/>
    <property type="match status" value="1"/>
</dbReference>
<dbReference type="PANTHER" id="PTHR42788">
    <property type="entry name" value="TAURINE IMPORT ATP-BINDING PROTEIN-RELATED"/>
    <property type="match status" value="1"/>
</dbReference>
<dbReference type="EMBL" id="DF820458">
    <property type="protein sequence ID" value="GAK52311.1"/>
    <property type="molecule type" value="Genomic_DNA"/>
</dbReference>
<evidence type="ECO:0000313" key="5">
    <source>
        <dbReference type="EMBL" id="GAK52311.1"/>
    </source>
</evidence>
<dbReference type="GO" id="GO:0005524">
    <property type="term" value="F:ATP binding"/>
    <property type="evidence" value="ECO:0007669"/>
    <property type="project" value="UniProtKB-KW"/>
</dbReference>
<evidence type="ECO:0000259" key="4">
    <source>
        <dbReference type="PROSITE" id="PS50893"/>
    </source>
</evidence>
<dbReference type="Proteomes" id="UP000030700">
    <property type="component" value="Unassembled WGS sequence"/>
</dbReference>
<evidence type="ECO:0000256" key="3">
    <source>
        <dbReference type="ARBA" id="ARBA00022840"/>
    </source>
</evidence>
<feature type="domain" description="ABC transporter" evidence="4">
    <location>
        <begin position="15"/>
        <end position="242"/>
    </location>
</feature>
<evidence type="ECO:0000256" key="1">
    <source>
        <dbReference type="ARBA" id="ARBA00022448"/>
    </source>
</evidence>
<dbReference type="PROSITE" id="PS00211">
    <property type="entry name" value="ABC_TRANSPORTER_1"/>
    <property type="match status" value="1"/>
</dbReference>
<gene>
    <name evidence="5" type="ORF">U14_03562</name>
</gene>
<keyword evidence="2" id="KW-0547">Nucleotide-binding</keyword>
<dbReference type="AlphaFoldDB" id="A0A081BPJ5"/>
<keyword evidence="6" id="KW-1185">Reference proteome</keyword>
<dbReference type="InterPro" id="IPR027417">
    <property type="entry name" value="P-loop_NTPase"/>
</dbReference>
<keyword evidence="1" id="KW-0813">Transport</keyword>
<evidence type="ECO:0000256" key="2">
    <source>
        <dbReference type="ARBA" id="ARBA00022741"/>
    </source>
</evidence>
<dbReference type="InterPro" id="IPR003439">
    <property type="entry name" value="ABC_transporter-like_ATP-bd"/>
</dbReference>
<dbReference type="Pfam" id="PF00005">
    <property type="entry name" value="ABC_tran"/>
    <property type="match status" value="1"/>
</dbReference>